<evidence type="ECO:0000313" key="2">
    <source>
        <dbReference type="Proteomes" id="UP000019918"/>
    </source>
</evidence>
<organism evidence="1 2">
    <name type="scientific">Erwinia mallotivora</name>
    <dbReference type="NCBI Taxonomy" id="69222"/>
    <lineage>
        <taxon>Bacteria</taxon>
        <taxon>Pseudomonadati</taxon>
        <taxon>Pseudomonadota</taxon>
        <taxon>Gammaproteobacteria</taxon>
        <taxon>Enterobacterales</taxon>
        <taxon>Erwiniaceae</taxon>
        <taxon>Erwinia</taxon>
    </lineage>
</organism>
<proteinExistence type="predicted"/>
<dbReference type="PATRIC" id="fig|69222.5.peg.1881"/>
<dbReference type="InterPro" id="IPR012670">
    <property type="entry name" value="T3SS_YscI/HrpB"/>
</dbReference>
<dbReference type="OrthoDB" id="7063739at2"/>
<gene>
    <name evidence="1" type="ORF">BG55_09125</name>
</gene>
<name>A0A014MCI4_9GAMM</name>
<comment type="caution">
    <text evidence="1">The sequence shown here is derived from an EMBL/GenBank/DDBJ whole genome shotgun (WGS) entry which is preliminary data.</text>
</comment>
<dbReference type="Pfam" id="PF17001">
    <property type="entry name" value="T3SS_basalb_I"/>
    <property type="match status" value="1"/>
</dbReference>
<protein>
    <submittedName>
        <fullName evidence="1">Type III secretion system protein</fullName>
    </submittedName>
</protein>
<reference evidence="1 2" key="1">
    <citation type="submission" date="2014-02" db="EMBL/GenBank/DDBJ databases">
        <title>Draft genome of Erwinia mallotivora strain BT-MARDI, a papaya dieback pathogen.</title>
        <authorList>
            <person name="Redzuan R."/>
            <person name="Abu Bakar N."/>
            <person name="Badrun R."/>
            <person name="Mohd Raih M.F."/>
            <person name="Rozano L."/>
            <person name="Mat Amin N."/>
        </authorList>
    </citation>
    <scope>NUCLEOTIDE SEQUENCE [LARGE SCALE GENOMIC DNA]</scope>
    <source>
        <strain evidence="1 2">BT-MARDI</strain>
    </source>
</reference>
<sequence length="121" mass="12808">MKINSGNAPSLAISTGDNDLSSVAGNTADASWFSSALQAPEKKADTQDNQSWINKLTSLTDAASGQSNQADRALAKASRSLDSRTVMDANRTLSSYYLESLLNAKLVGKGVQSLEKLTNLQ</sequence>
<dbReference type="STRING" id="69222.BG55_09125"/>
<dbReference type="Proteomes" id="UP000019918">
    <property type="component" value="Unassembled WGS sequence"/>
</dbReference>
<dbReference type="AlphaFoldDB" id="A0A014MCI4"/>
<dbReference type="EMBL" id="JFHN01000044">
    <property type="protein sequence ID" value="EXU75774.1"/>
    <property type="molecule type" value="Genomic_DNA"/>
</dbReference>
<keyword evidence="2" id="KW-1185">Reference proteome</keyword>
<dbReference type="GO" id="GO:0030254">
    <property type="term" value="P:protein secretion by the type III secretion system"/>
    <property type="evidence" value="ECO:0007669"/>
    <property type="project" value="InterPro"/>
</dbReference>
<evidence type="ECO:0000313" key="1">
    <source>
        <dbReference type="EMBL" id="EXU75774.1"/>
    </source>
</evidence>
<accession>A0A014MCI4</accession>
<dbReference type="RefSeq" id="WP_034936528.1">
    <property type="nucleotide sequence ID" value="NZ_JFHN01000044.1"/>
</dbReference>